<dbReference type="CDD" id="cd00051">
    <property type="entry name" value="EFh"/>
    <property type="match status" value="2"/>
</dbReference>
<evidence type="ECO:0000259" key="3">
    <source>
        <dbReference type="PROSITE" id="PS50222"/>
    </source>
</evidence>
<dbReference type="PANTHER" id="PTHR23048">
    <property type="entry name" value="MYOSIN LIGHT CHAIN 1, 3"/>
    <property type="match status" value="1"/>
</dbReference>
<evidence type="ECO:0000256" key="2">
    <source>
        <dbReference type="ARBA" id="ARBA00022837"/>
    </source>
</evidence>
<accession>C0L9G8</accession>
<dbReference type="AlphaFoldDB" id="C0L9G8"/>
<dbReference type="Pfam" id="PF13499">
    <property type="entry name" value="EF-hand_7"/>
    <property type="match status" value="2"/>
</dbReference>
<dbReference type="EMBL" id="FJ685646">
    <property type="protein sequence ID" value="ACN43240.1"/>
    <property type="molecule type" value="mRNA"/>
</dbReference>
<evidence type="ECO:0000256" key="1">
    <source>
        <dbReference type="ARBA" id="ARBA00022737"/>
    </source>
</evidence>
<reference evidence="4" key="1">
    <citation type="journal article" date="2010" name="Planta">
        <title>Molecular characterization of a calmodulin involved in the signal transduction chain of gravitaxis in Euglena gracilis.</title>
        <authorList>
            <person name="Daiker V."/>
            <person name="Lebert M."/>
            <person name="Richter P."/>
            <person name="Hader D.P."/>
        </authorList>
    </citation>
    <scope>NUCLEOTIDE SEQUENCE</scope>
    <source>
        <strain evidence="4">Z</strain>
    </source>
</reference>
<keyword evidence="1" id="KW-0677">Repeat</keyword>
<dbReference type="SUPFAM" id="SSF47473">
    <property type="entry name" value="EF-hand"/>
    <property type="match status" value="1"/>
</dbReference>
<dbReference type="InterPro" id="IPR050230">
    <property type="entry name" value="CALM/Myosin/TropC-like"/>
</dbReference>
<proteinExistence type="evidence at transcript level"/>
<dbReference type="Gene3D" id="1.10.238.10">
    <property type="entry name" value="EF-hand"/>
    <property type="match status" value="2"/>
</dbReference>
<dbReference type="InterPro" id="IPR002048">
    <property type="entry name" value="EF_hand_dom"/>
</dbReference>
<feature type="domain" description="EF-hand" evidence="3">
    <location>
        <begin position="17"/>
        <end position="52"/>
    </location>
</feature>
<dbReference type="SMART" id="SM00054">
    <property type="entry name" value="EFh"/>
    <property type="match status" value="4"/>
</dbReference>
<name>C0L9G8_EUGGR</name>
<organism evidence="4">
    <name type="scientific">Euglena gracilis</name>
    <dbReference type="NCBI Taxonomy" id="3039"/>
    <lineage>
        <taxon>Eukaryota</taxon>
        <taxon>Discoba</taxon>
        <taxon>Euglenozoa</taxon>
        <taxon>Euglenida</taxon>
        <taxon>Spirocuta</taxon>
        <taxon>Euglenophyceae</taxon>
        <taxon>Euglenales</taxon>
        <taxon>Euglenaceae</taxon>
        <taxon>Euglena</taxon>
    </lineage>
</organism>
<feature type="domain" description="EF-hand" evidence="3">
    <location>
        <begin position="126"/>
        <end position="158"/>
    </location>
</feature>
<protein>
    <submittedName>
        <fullName evidence="4">Calmodulin IV</fullName>
    </submittedName>
</protein>
<dbReference type="PROSITE" id="PS00018">
    <property type="entry name" value="EF_HAND_1"/>
    <property type="match status" value="2"/>
</dbReference>
<sequence>MGSLFSTPELNQEYDDPKQREYYEAFSLFDQNGDGTISVEELATLVRCLGQNPTESELQDMKNEMDQDNSGYVDKQEFVQWMSQRRNNSDVEVELLEAFNVFDKDGDGRFPAAALEHIMRSLSRKLTPDEVEEMVLVADAEGTGQIKYEEFIKTMITK</sequence>
<dbReference type="InterPro" id="IPR011992">
    <property type="entry name" value="EF-hand-dom_pair"/>
</dbReference>
<feature type="domain" description="EF-hand" evidence="3">
    <location>
        <begin position="90"/>
        <end position="125"/>
    </location>
</feature>
<dbReference type="FunFam" id="1.10.238.10:FF:000178">
    <property type="entry name" value="Calmodulin-2 A"/>
    <property type="match status" value="1"/>
</dbReference>
<dbReference type="GO" id="GO:0016460">
    <property type="term" value="C:myosin II complex"/>
    <property type="evidence" value="ECO:0007669"/>
    <property type="project" value="TreeGrafter"/>
</dbReference>
<dbReference type="PROSITE" id="PS50222">
    <property type="entry name" value="EF_HAND_2"/>
    <property type="match status" value="4"/>
</dbReference>
<dbReference type="InterPro" id="IPR018247">
    <property type="entry name" value="EF_Hand_1_Ca_BS"/>
</dbReference>
<dbReference type="PANTHER" id="PTHR23048:SF0">
    <property type="entry name" value="CALMODULIN LIKE 3"/>
    <property type="match status" value="1"/>
</dbReference>
<dbReference type="GO" id="GO:0005509">
    <property type="term" value="F:calcium ion binding"/>
    <property type="evidence" value="ECO:0007669"/>
    <property type="project" value="InterPro"/>
</dbReference>
<evidence type="ECO:0000313" key="4">
    <source>
        <dbReference type="EMBL" id="ACN43240.1"/>
    </source>
</evidence>
<keyword evidence="2" id="KW-0106">Calcium</keyword>
<feature type="domain" description="EF-hand" evidence="3">
    <location>
        <begin position="53"/>
        <end position="88"/>
    </location>
</feature>